<keyword evidence="3" id="KW-1185">Reference proteome</keyword>
<dbReference type="InterPro" id="IPR001845">
    <property type="entry name" value="HTH_ArsR_DNA-bd_dom"/>
</dbReference>
<dbReference type="PANTHER" id="PTHR38600:SF2">
    <property type="entry name" value="SLL0088 PROTEIN"/>
    <property type="match status" value="1"/>
</dbReference>
<dbReference type="Gene3D" id="1.10.10.10">
    <property type="entry name" value="Winged helix-like DNA-binding domain superfamily/Winged helix DNA-binding domain"/>
    <property type="match status" value="1"/>
</dbReference>
<sequence>MVNRSDRLTRLYGAIADPTRRAMLDALRAGPRTVTELGSPFGITMAAVGKHITTLEAAGLIRTAKRGRVRTCTAVPAGLDEAEEWIRRQRDFWNARLDALTAHLEGES</sequence>
<dbReference type="Proteomes" id="UP000199009">
    <property type="component" value="Chromosome I"/>
</dbReference>
<dbReference type="RefSeq" id="WP_091487298.1">
    <property type="nucleotide sequence ID" value="NZ_LT629692.1"/>
</dbReference>
<dbReference type="InterPro" id="IPR036390">
    <property type="entry name" value="WH_DNA-bd_sf"/>
</dbReference>
<dbReference type="InterPro" id="IPR036388">
    <property type="entry name" value="WH-like_DNA-bd_sf"/>
</dbReference>
<keyword evidence="2" id="KW-0238">DNA-binding</keyword>
<dbReference type="PANTHER" id="PTHR38600">
    <property type="entry name" value="TRANSCRIPTIONAL REGULATORY PROTEIN"/>
    <property type="match status" value="1"/>
</dbReference>
<accession>A0A1G7WF73</accession>
<dbReference type="GO" id="GO:0003677">
    <property type="term" value="F:DNA binding"/>
    <property type="evidence" value="ECO:0007669"/>
    <property type="project" value="UniProtKB-KW"/>
</dbReference>
<organism evidence="2 3">
    <name type="scientific">Microbacterium pygmaeum</name>
    <dbReference type="NCBI Taxonomy" id="370764"/>
    <lineage>
        <taxon>Bacteria</taxon>
        <taxon>Bacillati</taxon>
        <taxon>Actinomycetota</taxon>
        <taxon>Actinomycetes</taxon>
        <taxon>Micrococcales</taxon>
        <taxon>Microbacteriaceae</taxon>
        <taxon>Microbacterium</taxon>
    </lineage>
</organism>
<gene>
    <name evidence="2" type="ORF">SAMN04489810_1050</name>
</gene>
<dbReference type="SMART" id="SM00418">
    <property type="entry name" value="HTH_ARSR"/>
    <property type="match status" value="1"/>
</dbReference>
<evidence type="ECO:0000313" key="2">
    <source>
        <dbReference type="EMBL" id="SDG70504.1"/>
    </source>
</evidence>
<protein>
    <submittedName>
        <fullName evidence="2">DNA-binding transcriptional regulator, ArsR family</fullName>
    </submittedName>
</protein>
<name>A0A1G7WF73_9MICO</name>
<evidence type="ECO:0000259" key="1">
    <source>
        <dbReference type="PROSITE" id="PS50987"/>
    </source>
</evidence>
<dbReference type="AlphaFoldDB" id="A0A1G7WF73"/>
<dbReference type="GO" id="GO:0003700">
    <property type="term" value="F:DNA-binding transcription factor activity"/>
    <property type="evidence" value="ECO:0007669"/>
    <property type="project" value="InterPro"/>
</dbReference>
<dbReference type="CDD" id="cd00090">
    <property type="entry name" value="HTH_ARSR"/>
    <property type="match status" value="1"/>
</dbReference>
<dbReference type="InterPro" id="IPR011991">
    <property type="entry name" value="ArsR-like_HTH"/>
</dbReference>
<dbReference type="NCBIfam" id="NF033788">
    <property type="entry name" value="HTH_metalloreg"/>
    <property type="match status" value="1"/>
</dbReference>
<dbReference type="Pfam" id="PF12840">
    <property type="entry name" value="HTH_20"/>
    <property type="match status" value="1"/>
</dbReference>
<dbReference type="STRING" id="370764.SAMN04489810_1050"/>
<dbReference type="EMBL" id="LT629692">
    <property type="protein sequence ID" value="SDG70504.1"/>
    <property type="molecule type" value="Genomic_DNA"/>
</dbReference>
<proteinExistence type="predicted"/>
<dbReference type="PROSITE" id="PS50987">
    <property type="entry name" value="HTH_ARSR_2"/>
    <property type="match status" value="1"/>
</dbReference>
<evidence type="ECO:0000313" key="3">
    <source>
        <dbReference type="Proteomes" id="UP000199009"/>
    </source>
</evidence>
<reference evidence="2 3" key="1">
    <citation type="submission" date="2016-10" db="EMBL/GenBank/DDBJ databases">
        <authorList>
            <person name="de Groot N.N."/>
        </authorList>
    </citation>
    <scope>NUCLEOTIDE SEQUENCE [LARGE SCALE GENOMIC DNA]</scope>
    <source>
        <strain evidence="2 3">DSM 23142</strain>
    </source>
</reference>
<dbReference type="OrthoDB" id="9806976at2"/>
<feature type="domain" description="HTH arsR-type" evidence="1">
    <location>
        <begin position="1"/>
        <end position="94"/>
    </location>
</feature>
<dbReference type="SUPFAM" id="SSF46785">
    <property type="entry name" value="Winged helix' DNA-binding domain"/>
    <property type="match status" value="1"/>
</dbReference>